<evidence type="ECO:0000256" key="1">
    <source>
        <dbReference type="PROSITE-ProRule" id="PRU00285"/>
    </source>
</evidence>
<evidence type="ECO:0000259" key="3">
    <source>
        <dbReference type="PROSITE" id="PS01031"/>
    </source>
</evidence>
<reference evidence="4" key="1">
    <citation type="journal article" date="2014" name="Nat. Commun.">
        <title>The emerging biofuel crop Camelina sativa retains a highly undifferentiated hexaploid genome structure.</title>
        <authorList>
            <person name="Kagale S."/>
            <person name="Koh C."/>
            <person name="Nixon J."/>
            <person name="Bollina V."/>
            <person name="Clarke W.E."/>
            <person name="Tuteja R."/>
            <person name="Spillane C."/>
            <person name="Robinson S.J."/>
            <person name="Links M.G."/>
            <person name="Clarke C."/>
            <person name="Higgins E.E."/>
            <person name="Huebert T."/>
            <person name="Sharpe A.G."/>
            <person name="Parkin I.A."/>
        </authorList>
    </citation>
    <scope>NUCLEOTIDE SEQUENCE [LARGE SCALE GENOMIC DNA]</scope>
    <source>
        <strain evidence="4">cv. DH55</strain>
    </source>
</reference>
<comment type="similarity">
    <text evidence="1">Belongs to the small heat shock protein (HSP20) family.</text>
</comment>
<accession>A0ABM0UXY2</accession>
<evidence type="ECO:0000313" key="5">
    <source>
        <dbReference type="RefSeq" id="XP_010447952.1"/>
    </source>
</evidence>
<dbReference type="Proteomes" id="UP000694864">
    <property type="component" value="Chromosome 12"/>
</dbReference>
<dbReference type="InterPro" id="IPR002068">
    <property type="entry name" value="A-crystallin/Hsp20_dom"/>
</dbReference>
<feature type="domain" description="SHSP" evidence="3">
    <location>
        <begin position="25"/>
        <end position="137"/>
    </location>
</feature>
<dbReference type="GeneID" id="104730477"/>
<reference evidence="5" key="2">
    <citation type="submission" date="2025-08" db="UniProtKB">
        <authorList>
            <consortium name="RefSeq"/>
        </authorList>
    </citation>
    <scope>IDENTIFICATION</scope>
    <source>
        <tissue evidence="5">Leaf</tissue>
    </source>
</reference>
<feature type="region of interest" description="Disordered" evidence="2">
    <location>
        <begin position="1"/>
        <end position="22"/>
    </location>
</feature>
<sequence length="137" mass="14818">MSRKMKSNAGSSAENSSPPLLRNAFQKSGSQAAYEVIETKNACVMRADLPGCLESDLTYSVDTVGNSVHFFANEPAMPEYESAGRKYGGSMVVDNPEAFDVKKAKVKLINGVLWITVPKFPGTKTSVGVVQKKIIRT</sequence>
<dbReference type="InterPro" id="IPR008978">
    <property type="entry name" value="HSP20-like_chaperone"/>
</dbReference>
<dbReference type="PANTHER" id="PTHR46991:SF24">
    <property type="entry name" value="14.7 KDA HEAT SHOCK PROTEIN"/>
    <property type="match status" value="1"/>
</dbReference>
<name>A0ABM0UXY2_CAMSA</name>
<protein>
    <submittedName>
        <fullName evidence="5">14.7 kDa heat shock protein-like</fullName>
    </submittedName>
</protein>
<dbReference type="SUPFAM" id="SSF49764">
    <property type="entry name" value="HSP20-like chaperones"/>
    <property type="match status" value="1"/>
</dbReference>
<dbReference type="PROSITE" id="PS01031">
    <property type="entry name" value="SHSP"/>
    <property type="match status" value="1"/>
</dbReference>
<feature type="compositionally biased region" description="Polar residues" evidence="2">
    <location>
        <begin position="8"/>
        <end position="18"/>
    </location>
</feature>
<dbReference type="Gene3D" id="2.60.40.790">
    <property type="match status" value="1"/>
</dbReference>
<proteinExistence type="inferred from homology"/>
<dbReference type="RefSeq" id="XP_010447952.1">
    <property type="nucleotide sequence ID" value="XM_010449650.2"/>
</dbReference>
<evidence type="ECO:0000256" key="2">
    <source>
        <dbReference type="SAM" id="MobiDB-lite"/>
    </source>
</evidence>
<evidence type="ECO:0000313" key="4">
    <source>
        <dbReference type="Proteomes" id="UP000694864"/>
    </source>
</evidence>
<gene>
    <name evidence="5" type="primary">LOC104730477</name>
</gene>
<dbReference type="InterPro" id="IPR044656">
    <property type="entry name" value="HSP14.7/HSP23.5/HSP23.6-like"/>
</dbReference>
<dbReference type="PANTHER" id="PTHR46991">
    <property type="entry name" value="23.5 KDA HEAT SHOCK PROTEIN, MITOCHONDRIAL"/>
    <property type="match status" value="1"/>
</dbReference>
<keyword evidence="4" id="KW-1185">Reference proteome</keyword>
<dbReference type="CDD" id="cd00298">
    <property type="entry name" value="ACD_sHsps_p23-like"/>
    <property type="match status" value="1"/>
</dbReference>
<organism evidence="4 5">
    <name type="scientific">Camelina sativa</name>
    <name type="common">False flax</name>
    <name type="synonym">Myagrum sativum</name>
    <dbReference type="NCBI Taxonomy" id="90675"/>
    <lineage>
        <taxon>Eukaryota</taxon>
        <taxon>Viridiplantae</taxon>
        <taxon>Streptophyta</taxon>
        <taxon>Embryophyta</taxon>
        <taxon>Tracheophyta</taxon>
        <taxon>Spermatophyta</taxon>
        <taxon>Magnoliopsida</taxon>
        <taxon>eudicotyledons</taxon>
        <taxon>Gunneridae</taxon>
        <taxon>Pentapetalae</taxon>
        <taxon>rosids</taxon>
        <taxon>malvids</taxon>
        <taxon>Brassicales</taxon>
        <taxon>Brassicaceae</taxon>
        <taxon>Camelineae</taxon>
        <taxon>Camelina</taxon>
    </lineage>
</organism>